<keyword evidence="4" id="KW-0067">ATP-binding</keyword>
<dbReference type="GO" id="GO:0051301">
    <property type="term" value="P:cell division"/>
    <property type="evidence" value="ECO:0007669"/>
    <property type="project" value="InterPro"/>
</dbReference>
<dbReference type="GO" id="GO:0008764">
    <property type="term" value="F:UDP-N-acetylmuramoylalanine-D-glutamate ligase activity"/>
    <property type="evidence" value="ECO:0007669"/>
    <property type="project" value="UniProtKB-EC"/>
</dbReference>
<sequence>MKEAVNTSFKIANKNEVVLLSPACASWDMYKSFEVRGNDFKENVHNLK</sequence>
<dbReference type="InterPro" id="IPR005762">
    <property type="entry name" value="MurD"/>
</dbReference>
<dbReference type="AlphaFoldDB" id="A0A645B3U3"/>
<evidence type="ECO:0000256" key="1">
    <source>
        <dbReference type="ARBA" id="ARBA00022490"/>
    </source>
</evidence>
<gene>
    <name evidence="5" type="primary">murD_33</name>
    <name evidence="5" type="ORF">SDC9_106081</name>
</gene>
<dbReference type="SUPFAM" id="SSF53244">
    <property type="entry name" value="MurD-like peptide ligases, peptide-binding domain"/>
    <property type="match status" value="1"/>
</dbReference>
<organism evidence="5">
    <name type="scientific">bioreactor metagenome</name>
    <dbReference type="NCBI Taxonomy" id="1076179"/>
    <lineage>
        <taxon>unclassified sequences</taxon>
        <taxon>metagenomes</taxon>
        <taxon>ecological metagenomes</taxon>
    </lineage>
</organism>
<name>A0A645B3U3_9ZZZZ</name>
<dbReference type="GO" id="GO:0008360">
    <property type="term" value="P:regulation of cell shape"/>
    <property type="evidence" value="ECO:0007669"/>
    <property type="project" value="InterPro"/>
</dbReference>
<dbReference type="GO" id="GO:0005524">
    <property type="term" value="F:ATP binding"/>
    <property type="evidence" value="ECO:0007669"/>
    <property type="project" value="UniProtKB-KW"/>
</dbReference>
<dbReference type="PANTHER" id="PTHR43692">
    <property type="entry name" value="UDP-N-ACETYLMURAMOYLALANINE--D-GLUTAMATE LIGASE"/>
    <property type="match status" value="1"/>
</dbReference>
<dbReference type="PANTHER" id="PTHR43692:SF1">
    <property type="entry name" value="UDP-N-ACETYLMURAMOYLALANINE--D-GLUTAMATE LIGASE"/>
    <property type="match status" value="1"/>
</dbReference>
<dbReference type="GO" id="GO:0005737">
    <property type="term" value="C:cytoplasm"/>
    <property type="evidence" value="ECO:0007669"/>
    <property type="project" value="InterPro"/>
</dbReference>
<keyword evidence="1" id="KW-0963">Cytoplasm</keyword>
<protein>
    <submittedName>
        <fullName evidence="5">UDP-N-acetylmuramoylalanine--D-glutamate ligase</fullName>
        <ecNumber evidence="5">6.3.2.9</ecNumber>
    </submittedName>
</protein>
<comment type="caution">
    <text evidence="5">The sequence shown here is derived from an EMBL/GenBank/DDBJ whole genome shotgun (WGS) entry which is preliminary data.</text>
</comment>
<evidence type="ECO:0000256" key="4">
    <source>
        <dbReference type="ARBA" id="ARBA00022840"/>
    </source>
</evidence>
<evidence type="ECO:0000256" key="2">
    <source>
        <dbReference type="ARBA" id="ARBA00022598"/>
    </source>
</evidence>
<accession>A0A645B3U3</accession>
<evidence type="ECO:0000313" key="5">
    <source>
        <dbReference type="EMBL" id="MPM59241.1"/>
    </source>
</evidence>
<dbReference type="Gene3D" id="3.90.190.20">
    <property type="entry name" value="Mur ligase, C-terminal domain"/>
    <property type="match status" value="1"/>
</dbReference>
<reference evidence="5" key="1">
    <citation type="submission" date="2019-08" db="EMBL/GenBank/DDBJ databases">
        <authorList>
            <person name="Kucharzyk K."/>
            <person name="Murdoch R.W."/>
            <person name="Higgins S."/>
            <person name="Loffler F."/>
        </authorList>
    </citation>
    <scope>NUCLEOTIDE SEQUENCE</scope>
</reference>
<dbReference type="EC" id="6.3.2.9" evidence="5"/>
<dbReference type="EMBL" id="VSSQ01017192">
    <property type="protein sequence ID" value="MPM59241.1"/>
    <property type="molecule type" value="Genomic_DNA"/>
</dbReference>
<keyword evidence="3" id="KW-0547">Nucleotide-binding</keyword>
<proteinExistence type="predicted"/>
<evidence type="ECO:0000256" key="3">
    <source>
        <dbReference type="ARBA" id="ARBA00022741"/>
    </source>
</evidence>
<dbReference type="InterPro" id="IPR036615">
    <property type="entry name" value="Mur_ligase_C_dom_sf"/>
</dbReference>
<keyword evidence="2 5" id="KW-0436">Ligase</keyword>